<dbReference type="Gene3D" id="3.40.50.1820">
    <property type="entry name" value="alpha/beta hydrolase"/>
    <property type="match status" value="1"/>
</dbReference>
<proteinExistence type="inferred from homology"/>
<feature type="domain" description="AB hydrolase-1" evidence="4">
    <location>
        <begin position="37"/>
        <end position="292"/>
    </location>
</feature>
<keyword evidence="2" id="KW-0378">Hydrolase</keyword>
<dbReference type="InterPro" id="IPR050266">
    <property type="entry name" value="AB_hydrolase_sf"/>
</dbReference>
<evidence type="ECO:0000313" key="6">
    <source>
        <dbReference type="Proteomes" id="UP000012174"/>
    </source>
</evidence>
<dbReference type="InterPro" id="IPR002410">
    <property type="entry name" value="Peptidase_S33"/>
</dbReference>
<dbReference type="Pfam" id="PF00561">
    <property type="entry name" value="Abhydrolase_1"/>
    <property type="match status" value="1"/>
</dbReference>
<keyword evidence="6" id="KW-1185">Reference proteome</keyword>
<evidence type="ECO:0000256" key="1">
    <source>
        <dbReference type="ARBA" id="ARBA00010088"/>
    </source>
</evidence>
<dbReference type="InterPro" id="IPR000073">
    <property type="entry name" value="AB_hydrolase_1"/>
</dbReference>
<accession>M7TDZ3</accession>
<dbReference type="HOGENOM" id="CLU_020336_15_1_1"/>
<dbReference type="InterPro" id="IPR029058">
    <property type="entry name" value="AB_hydrolase_fold"/>
</dbReference>
<dbReference type="OrthoDB" id="190201at2759"/>
<dbReference type="PANTHER" id="PTHR43798:SF33">
    <property type="entry name" value="HYDROLASE, PUTATIVE (AFU_ORTHOLOGUE AFUA_2G14860)-RELATED"/>
    <property type="match status" value="1"/>
</dbReference>
<dbReference type="GO" id="GO:0008233">
    <property type="term" value="F:peptidase activity"/>
    <property type="evidence" value="ECO:0007669"/>
    <property type="project" value="InterPro"/>
</dbReference>
<name>M7TDZ3_EUTLA</name>
<sequence>MSAHPTIEGEVPFAAPNSGRPCSTWYKVVGDLKQSTPLIALHGGPGAGHEYLASLTDLIDQYQVPIVFYDQIGCGRSTHLRDKMRDESFWTIDLFIAELDNLIDHLGLRSKGFYLLGQSWGGMLAGMYAARRPAGLKKLVIAGSPASFPLFVEGGKRLRAQLPADIQKILEEGDRTGNLETPEYQRASAFFYKQHVCRIDPLPEPVKQAFVNLKDDSTAYNTMQGPSEIVVDGNLKDWDGTEQAKNINVDTLLLNGRHDEVSELCVEPWFRSIPRVKWVVFENSSHMGHWEERGPDPGLKSHSEQFNKLLSTLTTRLDDSSNRAMAAQSEEAFAVEKPSDSYTSGPKDIKTWQHSYPQKHKKRGSVPQPNPE</sequence>
<evidence type="ECO:0000259" key="4">
    <source>
        <dbReference type="Pfam" id="PF00561"/>
    </source>
</evidence>
<gene>
    <name evidence="5" type="ORF">UCREL1_4873</name>
</gene>
<reference evidence="6" key="1">
    <citation type="journal article" date="2013" name="Genome Announc.">
        <title>Draft genome sequence of the grapevine dieback fungus Eutypa lata UCR-EL1.</title>
        <authorList>
            <person name="Blanco-Ulate B."/>
            <person name="Rolshausen P.E."/>
            <person name="Cantu D."/>
        </authorList>
    </citation>
    <scope>NUCLEOTIDE SEQUENCE [LARGE SCALE GENOMIC DNA]</scope>
    <source>
        <strain evidence="6">UCR-EL1</strain>
    </source>
</reference>
<comment type="similarity">
    <text evidence="1">Belongs to the peptidase S33 family.</text>
</comment>
<dbReference type="GO" id="GO:0006508">
    <property type="term" value="P:proteolysis"/>
    <property type="evidence" value="ECO:0007669"/>
    <property type="project" value="InterPro"/>
</dbReference>
<dbReference type="PANTHER" id="PTHR43798">
    <property type="entry name" value="MONOACYLGLYCEROL LIPASE"/>
    <property type="match status" value="1"/>
</dbReference>
<organism evidence="5 6">
    <name type="scientific">Eutypa lata (strain UCR-EL1)</name>
    <name type="common">Grapevine dieback disease fungus</name>
    <name type="synonym">Eutypa armeniacae</name>
    <dbReference type="NCBI Taxonomy" id="1287681"/>
    <lineage>
        <taxon>Eukaryota</taxon>
        <taxon>Fungi</taxon>
        <taxon>Dikarya</taxon>
        <taxon>Ascomycota</taxon>
        <taxon>Pezizomycotina</taxon>
        <taxon>Sordariomycetes</taxon>
        <taxon>Xylariomycetidae</taxon>
        <taxon>Xylariales</taxon>
        <taxon>Diatrypaceae</taxon>
        <taxon>Eutypa</taxon>
    </lineage>
</organism>
<dbReference type="GO" id="GO:0016020">
    <property type="term" value="C:membrane"/>
    <property type="evidence" value="ECO:0007669"/>
    <property type="project" value="TreeGrafter"/>
</dbReference>
<evidence type="ECO:0000256" key="2">
    <source>
        <dbReference type="ARBA" id="ARBA00022801"/>
    </source>
</evidence>
<dbReference type="eggNOG" id="ENOG502S8ER">
    <property type="taxonomic scope" value="Eukaryota"/>
</dbReference>
<feature type="region of interest" description="Disordered" evidence="3">
    <location>
        <begin position="325"/>
        <end position="372"/>
    </location>
</feature>
<dbReference type="EMBL" id="KB706305">
    <property type="protein sequence ID" value="EMR68106.1"/>
    <property type="molecule type" value="Genomic_DNA"/>
</dbReference>
<dbReference type="OMA" id="CRIDPLP"/>
<dbReference type="SUPFAM" id="SSF53474">
    <property type="entry name" value="alpha/beta-Hydrolases"/>
    <property type="match status" value="1"/>
</dbReference>
<dbReference type="KEGG" id="ela:UCREL1_4873"/>
<protein>
    <submittedName>
        <fullName evidence="5">Putative proline-specific peptidase protein</fullName>
    </submittedName>
</protein>
<evidence type="ECO:0000256" key="3">
    <source>
        <dbReference type="SAM" id="MobiDB-lite"/>
    </source>
</evidence>
<dbReference type="InterPro" id="IPR005945">
    <property type="entry name" value="Pro_imino_pep"/>
</dbReference>
<dbReference type="NCBIfam" id="TIGR01250">
    <property type="entry name" value="pro_imino_pep_2"/>
    <property type="match status" value="1"/>
</dbReference>
<dbReference type="AlphaFoldDB" id="M7TDZ3"/>
<evidence type="ECO:0000313" key="5">
    <source>
        <dbReference type="EMBL" id="EMR68106.1"/>
    </source>
</evidence>
<dbReference type="PRINTS" id="PR00793">
    <property type="entry name" value="PROAMNOPTASE"/>
</dbReference>
<dbReference type="Proteomes" id="UP000012174">
    <property type="component" value="Unassembled WGS sequence"/>
</dbReference>